<dbReference type="InterPro" id="IPR006680">
    <property type="entry name" value="Amidohydro-rel"/>
</dbReference>
<evidence type="ECO:0000256" key="2">
    <source>
        <dbReference type="ARBA" id="ARBA00022723"/>
    </source>
</evidence>
<dbReference type="PANTHER" id="PTHR42752">
    <property type="entry name" value="IMIDAZOLONEPROPIONASE"/>
    <property type="match status" value="1"/>
</dbReference>
<comment type="caution">
    <text evidence="9">The sequence shown here is derived from an EMBL/GenBank/DDBJ whole genome shotgun (WGS) entry which is preliminary data.</text>
</comment>
<feature type="binding site" evidence="7">
    <location>
        <position position="78"/>
    </location>
    <ligand>
        <name>4-imidazolone-5-propanoate</name>
        <dbReference type="ChEBI" id="CHEBI:77893"/>
    </ligand>
</feature>
<dbReference type="InterPro" id="IPR005920">
    <property type="entry name" value="HutI"/>
</dbReference>
<keyword evidence="2 7" id="KW-0479">Metal-binding</keyword>
<feature type="binding site" evidence="7">
    <location>
        <position position="240"/>
    </location>
    <ligand>
        <name>4-imidazolone-5-propanoate</name>
        <dbReference type="ChEBI" id="CHEBI:77893"/>
    </ligand>
</feature>
<evidence type="ECO:0000259" key="8">
    <source>
        <dbReference type="Pfam" id="PF01979"/>
    </source>
</evidence>
<feature type="binding site" evidence="7">
    <location>
        <position position="69"/>
    </location>
    <ligand>
        <name>Zn(2+)</name>
        <dbReference type="ChEBI" id="CHEBI:29105"/>
    </ligand>
</feature>
<comment type="catalytic activity">
    <reaction evidence="7">
        <text>4-imidazolone-5-propanoate + H2O = N-formimidoyl-L-glutamate</text>
        <dbReference type="Rhea" id="RHEA:23660"/>
        <dbReference type="ChEBI" id="CHEBI:15377"/>
        <dbReference type="ChEBI" id="CHEBI:58928"/>
        <dbReference type="ChEBI" id="CHEBI:77893"/>
        <dbReference type="EC" id="3.5.2.7"/>
    </reaction>
</comment>
<reference evidence="9 10" key="1">
    <citation type="submission" date="2018-07" db="EMBL/GenBank/DDBJ databases">
        <title>Genomic Encyclopedia of Type Strains, Phase IV (KMG-IV): sequencing the most valuable type-strain genomes for metagenomic binning, comparative biology and taxonomic classification.</title>
        <authorList>
            <person name="Goeker M."/>
        </authorList>
    </citation>
    <scope>NUCLEOTIDE SEQUENCE [LARGE SCALE GENOMIC DNA]</scope>
    <source>
        <strain evidence="9 10">DSM 26725</strain>
    </source>
</reference>
<evidence type="ECO:0000256" key="5">
    <source>
        <dbReference type="ARBA" id="ARBA00022833"/>
    </source>
</evidence>
<dbReference type="GO" id="GO:0019557">
    <property type="term" value="P:L-histidine catabolic process to glutamate and formate"/>
    <property type="evidence" value="ECO:0007669"/>
    <property type="project" value="UniProtKB-UniPathway"/>
</dbReference>
<feature type="binding site" evidence="7">
    <location>
        <position position="312"/>
    </location>
    <ligand>
        <name>Fe(3+)</name>
        <dbReference type="ChEBI" id="CHEBI:29034"/>
    </ligand>
</feature>
<dbReference type="Gene3D" id="3.20.20.140">
    <property type="entry name" value="Metal-dependent hydrolases"/>
    <property type="match status" value="1"/>
</dbReference>
<feature type="binding site" evidence="7">
    <location>
        <position position="317"/>
    </location>
    <ligand>
        <name>4-imidazolone-5-propanoate</name>
        <dbReference type="ChEBI" id="CHEBI:77893"/>
    </ligand>
</feature>
<dbReference type="PANTHER" id="PTHR42752:SF1">
    <property type="entry name" value="IMIDAZOLONEPROPIONASE-RELATED"/>
    <property type="match status" value="1"/>
</dbReference>
<feature type="binding site" evidence="7">
    <location>
        <position position="174"/>
    </location>
    <ligand>
        <name>4-imidazolone-5-propanoate</name>
        <dbReference type="ChEBI" id="CHEBI:77893"/>
    </ligand>
</feature>
<feature type="binding site" evidence="7">
    <location>
        <position position="314"/>
    </location>
    <ligand>
        <name>N-formimidoyl-L-glutamate</name>
        <dbReference type="ChEBI" id="CHEBI:58928"/>
    </ligand>
</feature>
<feature type="binding site" evidence="7">
    <location>
        <position position="141"/>
    </location>
    <ligand>
        <name>4-imidazolone-5-propanoate</name>
        <dbReference type="ChEBI" id="CHEBI:77893"/>
    </ligand>
</feature>
<evidence type="ECO:0000256" key="4">
    <source>
        <dbReference type="ARBA" id="ARBA00022808"/>
    </source>
</evidence>
<dbReference type="Pfam" id="PF01979">
    <property type="entry name" value="Amidohydro_1"/>
    <property type="match status" value="1"/>
</dbReference>
<dbReference type="Gene3D" id="2.30.40.10">
    <property type="entry name" value="Urease, subunit C, domain 1"/>
    <property type="match status" value="1"/>
</dbReference>
<dbReference type="OrthoDB" id="9776455at2"/>
<feature type="binding site" evidence="7">
    <location>
        <position position="71"/>
    </location>
    <ligand>
        <name>Fe(3+)</name>
        <dbReference type="ChEBI" id="CHEBI:29034"/>
    </ligand>
</feature>
<dbReference type="FunFam" id="3.20.20.140:FF:000007">
    <property type="entry name" value="Imidazolonepropionase"/>
    <property type="match status" value="1"/>
</dbReference>
<feature type="binding site" evidence="7">
    <location>
        <position position="69"/>
    </location>
    <ligand>
        <name>Fe(3+)</name>
        <dbReference type="ChEBI" id="CHEBI:29034"/>
    </ligand>
</feature>
<dbReference type="GO" id="GO:0005506">
    <property type="term" value="F:iron ion binding"/>
    <property type="evidence" value="ECO:0007669"/>
    <property type="project" value="UniProtKB-UniRule"/>
</dbReference>
<dbReference type="GO" id="GO:0019556">
    <property type="term" value="P:L-histidine catabolic process to glutamate and formamide"/>
    <property type="evidence" value="ECO:0007669"/>
    <property type="project" value="UniProtKB-UniRule"/>
</dbReference>
<comment type="subcellular location">
    <subcellularLocation>
        <location evidence="7">Cytoplasm</location>
    </subcellularLocation>
</comment>
<dbReference type="RefSeq" id="WP_116237005.1">
    <property type="nucleotide sequence ID" value="NZ_QRDP01000004.1"/>
</dbReference>
<dbReference type="HAMAP" id="MF_00372">
    <property type="entry name" value="HutI"/>
    <property type="match status" value="1"/>
</dbReference>
<feature type="binding site" evidence="7">
    <location>
        <position position="71"/>
    </location>
    <ligand>
        <name>Zn(2+)</name>
        <dbReference type="ChEBI" id="CHEBI:29105"/>
    </ligand>
</feature>
<dbReference type="GO" id="GO:0050480">
    <property type="term" value="F:imidazolonepropionase activity"/>
    <property type="evidence" value="ECO:0007669"/>
    <property type="project" value="UniProtKB-UniRule"/>
</dbReference>
<evidence type="ECO:0000256" key="7">
    <source>
        <dbReference type="HAMAP-Rule" id="MF_00372"/>
    </source>
</evidence>
<dbReference type="Proteomes" id="UP000256310">
    <property type="component" value="Unassembled WGS sequence"/>
</dbReference>
<dbReference type="SUPFAM" id="SSF51338">
    <property type="entry name" value="Composite domain of metallo-dependent hydrolases"/>
    <property type="match status" value="1"/>
</dbReference>
<sequence>MRHHIYTDATLATLSEARGWGMVADGAIAIDGDRIVYAGAANSIPGQHADFEKTSLGGRLITPGLFDCHTHLVYAGSRAREFELRLEGASYEDIARAGGGIFSTVQATRSASEEDLLAGALARLDRLLAEGVCTVEIKSGYGLDRETELRMLRVAARLAEMRPVRISKTFLGAHAIPEDMDADQYLDGICLPTLREAAAENLVDMVDGFCENIAFSPAQIRKVFDVAVELGLPVKLHAEQLSDQGGAALAAEYGALSAEHLEFVSEDGIAAMAGAGTVAVILPGAFYFLGETRKPPIEDFRKAGVPMAIATDSNPGSSPMTSLLLAMNMGATLFGLTPEECLRGGTVNAARALGLRDIGRLASGQIADLAIWDVTDPAELTYRMGDTLLHKRIFGGAEC</sequence>
<dbReference type="GO" id="GO:0005737">
    <property type="term" value="C:cytoplasm"/>
    <property type="evidence" value="ECO:0007669"/>
    <property type="project" value="UniProtKB-SubCell"/>
</dbReference>
<dbReference type="CDD" id="cd01296">
    <property type="entry name" value="Imidazolone-5PH"/>
    <property type="match status" value="1"/>
</dbReference>
<proteinExistence type="inferred from homology"/>
<evidence type="ECO:0000256" key="3">
    <source>
        <dbReference type="ARBA" id="ARBA00022801"/>
    </source>
</evidence>
<comment type="cofactor">
    <cofactor evidence="7">
        <name>Zn(2+)</name>
        <dbReference type="ChEBI" id="CHEBI:29105"/>
    </cofactor>
    <cofactor evidence="7">
        <name>Fe(3+)</name>
        <dbReference type="ChEBI" id="CHEBI:29034"/>
    </cofactor>
    <text evidence="7">Binds 1 zinc or iron ion per subunit.</text>
</comment>
<evidence type="ECO:0000313" key="10">
    <source>
        <dbReference type="Proteomes" id="UP000256310"/>
    </source>
</evidence>
<dbReference type="UniPathway" id="UPA00379">
    <property type="reaction ID" value="UER00551"/>
</dbReference>
<keyword evidence="5 7" id="KW-0862">Zinc</keyword>
<accession>A0A3D9FL29</accession>
<comment type="function">
    <text evidence="7">Catalyzes the hydrolytic cleavage of the carbon-nitrogen bond in imidazolone-5-propanoate to yield N-formimidoyl-L-glutamate. It is the third step in the universal histidine degradation pathway.</text>
</comment>
<gene>
    <name evidence="7" type="primary">hutI</name>
    <name evidence="9" type="ORF">DFR46_2825</name>
</gene>
<comment type="similarity">
    <text evidence="7">Belongs to the metallo-dependent hydrolases superfamily. HutI family.</text>
</comment>
<dbReference type="EMBL" id="QRDP01000004">
    <property type="protein sequence ID" value="RED17771.1"/>
    <property type="molecule type" value="Genomic_DNA"/>
</dbReference>
<dbReference type="NCBIfam" id="TIGR01224">
    <property type="entry name" value="hutI"/>
    <property type="match status" value="1"/>
</dbReference>
<feature type="domain" description="Amidohydrolase-related" evidence="8">
    <location>
        <begin position="61"/>
        <end position="377"/>
    </location>
</feature>
<keyword evidence="6 7" id="KW-0408">Iron</keyword>
<dbReference type="GO" id="GO:0008270">
    <property type="term" value="F:zinc ion binding"/>
    <property type="evidence" value="ECO:0007669"/>
    <property type="project" value="UniProtKB-UniRule"/>
</dbReference>
<dbReference type="AlphaFoldDB" id="A0A3D9FL29"/>
<feature type="binding site" evidence="7">
    <location>
        <position position="141"/>
    </location>
    <ligand>
        <name>N-formimidoyl-L-glutamate</name>
        <dbReference type="ChEBI" id="CHEBI:58928"/>
    </ligand>
</feature>
<keyword evidence="10" id="KW-1185">Reference proteome</keyword>
<organism evidence="9 10">
    <name type="scientific">Parasphingopyxis lamellibrachiae</name>
    <dbReference type="NCBI Taxonomy" id="680125"/>
    <lineage>
        <taxon>Bacteria</taxon>
        <taxon>Pseudomonadati</taxon>
        <taxon>Pseudomonadota</taxon>
        <taxon>Alphaproteobacteria</taxon>
        <taxon>Sphingomonadales</taxon>
        <taxon>Sphingomonadaceae</taxon>
        <taxon>Parasphingopyxis</taxon>
    </lineage>
</organism>
<evidence type="ECO:0000313" key="9">
    <source>
        <dbReference type="EMBL" id="RED17771.1"/>
    </source>
</evidence>
<keyword evidence="4 7" id="KW-0369">Histidine metabolism</keyword>
<feature type="binding site" evidence="7">
    <location>
        <position position="237"/>
    </location>
    <ligand>
        <name>Zn(2+)</name>
        <dbReference type="ChEBI" id="CHEBI:29105"/>
    </ligand>
</feature>
<dbReference type="EC" id="3.5.2.7" evidence="1 7"/>
<protein>
    <recommendedName>
        <fullName evidence="1 7">Imidazolonepropionase</fullName>
        <ecNumber evidence="1 7">3.5.2.7</ecNumber>
    </recommendedName>
    <alternativeName>
        <fullName evidence="7">Imidazolone-5-propionate hydrolase</fullName>
    </alternativeName>
</protein>
<comment type="pathway">
    <text evidence="7">Amino-acid degradation; L-histidine degradation into L-glutamate; N-formimidoyl-L-glutamate from L-histidine: step 3/3.</text>
</comment>
<feature type="binding site" evidence="7">
    <location>
        <position position="312"/>
    </location>
    <ligand>
        <name>Zn(2+)</name>
        <dbReference type="ChEBI" id="CHEBI:29105"/>
    </ligand>
</feature>
<dbReference type="SUPFAM" id="SSF51556">
    <property type="entry name" value="Metallo-dependent hydrolases"/>
    <property type="match status" value="1"/>
</dbReference>
<evidence type="ECO:0000256" key="1">
    <source>
        <dbReference type="ARBA" id="ARBA00012864"/>
    </source>
</evidence>
<name>A0A3D9FL29_9SPHN</name>
<feature type="binding site" evidence="7">
    <location>
        <position position="237"/>
    </location>
    <ligand>
        <name>Fe(3+)</name>
        <dbReference type="ChEBI" id="CHEBI:29034"/>
    </ligand>
</feature>
<feature type="binding site" evidence="7">
    <location>
        <position position="316"/>
    </location>
    <ligand>
        <name>N-formimidoyl-L-glutamate</name>
        <dbReference type="ChEBI" id="CHEBI:58928"/>
    </ligand>
</feature>
<keyword evidence="3 7" id="KW-0378">Hydrolase</keyword>
<keyword evidence="7" id="KW-0963">Cytoplasm</keyword>
<dbReference type="InterPro" id="IPR011059">
    <property type="entry name" value="Metal-dep_hydrolase_composite"/>
</dbReference>
<dbReference type="InterPro" id="IPR032466">
    <property type="entry name" value="Metal_Hydrolase"/>
</dbReference>
<evidence type="ECO:0000256" key="6">
    <source>
        <dbReference type="ARBA" id="ARBA00023004"/>
    </source>
</evidence>